<gene>
    <name evidence="2" type="ORF">QH73_0004115</name>
</gene>
<dbReference type="PANTHER" id="PTHR36453:SF1">
    <property type="entry name" value="RIGHT HANDED BETA HELIX DOMAIN-CONTAINING PROTEIN"/>
    <property type="match status" value="1"/>
</dbReference>
<dbReference type="AlphaFoldDB" id="A0A9X5I3I4"/>
<accession>A0A9X5I3I4</accession>
<dbReference type="Proteomes" id="UP000031532">
    <property type="component" value="Unassembled WGS sequence"/>
</dbReference>
<dbReference type="InterPro" id="IPR011050">
    <property type="entry name" value="Pectin_lyase_fold/virulence"/>
</dbReference>
<proteinExistence type="predicted"/>
<reference evidence="2 3" key="1">
    <citation type="journal article" date="2015" name="Genome Announc.">
        <title>Draft Genome Sequence of the Terrestrial Cyanobacterium Scytonema millei VB511283, Isolated from Eastern India.</title>
        <authorList>
            <person name="Sen D."/>
            <person name="Chandrababunaidu M.M."/>
            <person name="Singh D."/>
            <person name="Sanghi N."/>
            <person name="Ghorai A."/>
            <person name="Mishra G.P."/>
            <person name="Madduluri M."/>
            <person name="Adhikary S.P."/>
            <person name="Tripathy S."/>
        </authorList>
    </citation>
    <scope>NUCLEOTIDE SEQUENCE [LARGE SCALE GENOMIC DNA]</scope>
    <source>
        <strain evidence="2 3">VB511283</strain>
    </source>
</reference>
<comment type="caution">
    <text evidence="2">The sequence shown here is derived from an EMBL/GenBank/DDBJ whole genome shotgun (WGS) entry which is preliminary data.</text>
</comment>
<organism evidence="2 3">
    <name type="scientific">Scytonema millei VB511283</name>
    <dbReference type="NCBI Taxonomy" id="1245923"/>
    <lineage>
        <taxon>Bacteria</taxon>
        <taxon>Bacillati</taxon>
        <taxon>Cyanobacteriota</taxon>
        <taxon>Cyanophyceae</taxon>
        <taxon>Nostocales</taxon>
        <taxon>Scytonemataceae</taxon>
        <taxon>Scytonema</taxon>
    </lineage>
</organism>
<feature type="transmembrane region" description="Helical" evidence="1">
    <location>
        <begin position="46"/>
        <end position="63"/>
    </location>
</feature>
<keyword evidence="1" id="KW-0472">Membrane</keyword>
<keyword evidence="1" id="KW-1133">Transmembrane helix</keyword>
<dbReference type="EMBL" id="JTJC03000001">
    <property type="protein sequence ID" value="NHC33856.1"/>
    <property type="molecule type" value="Genomic_DNA"/>
</dbReference>
<evidence type="ECO:0000256" key="1">
    <source>
        <dbReference type="SAM" id="Phobius"/>
    </source>
</evidence>
<sequence>MHHLVKTIKNLSSTQVFREYDGTNFQPFQHKCTPSYGFTGDRMNKFRILLFATGILISFSISASDRSHNPHGYLLSSSPLDAANITLEYFVAPTGSDNNPGTLEQPFQTVQKCANVAQPGDSCLLRAGIYRETVRPANSGTSSTTPITFAAYNKEDVTISGANPVEGWQVFRGSIFRANASLPTNRYNDTGFFANQVFVNGEMMPEARWPNTGRDPLRPKLAGGGVKSQGGNAAIVENAEIPNLAEGWAGATVWTNDWYVTRTGTITGGTAGKLTAQMTAPWDRGGYWFYLVGKLGLLDSEGEWFYDGSDRTLYLWTLGGTNPNSVEVKQRNFAFDLGDRSYIVLRNLKLFASTVTTSDASQGIVMDGIRAKYVSHHMTLPPLPKSEQAPNSDDGLIVASHAHDTGIQLRGSKHTLKNSIVEWSSGNGVLLEGTGHRVTNNIIANSNYMASYAAPIRINGTGHRITYNTIEAAGRDAISFDWHTAGFDGNKIDIAYNDISRFGMLSTDLGAIYICCYVNLAGGAIHHNWIRDTQAFSPFWGTRGIYLDIESYNSTIHHNVVWNITGGKDSFYLVAGSPRGYNRIFNNTFLGSIYTDNTVEARNNIFRSSTSITASQQSHNLFQSTDPKFTKTTTTDSKSLPDFTLQSGSPAIDAGMAITGVTDGFVGSAPDIGAYERDAKVWKAGSRVQR</sequence>
<dbReference type="Gene3D" id="2.160.20.10">
    <property type="entry name" value="Single-stranded right-handed beta-helix, Pectin lyase-like"/>
    <property type="match status" value="2"/>
</dbReference>
<dbReference type="InterPro" id="IPR012334">
    <property type="entry name" value="Pectin_lyas_fold"/>
</dbReference>
<protein>
    <submittedName>
        <fullName evidence="2">Right-handed parallel beta-helix repeat-containing protein</fullName>
    </submittedName>
</protein>
<evidence type="ECO:0000313" key="2">
    <source>
        <dbReference type="EMBL" id="NHC33856.1"/>
    </source>
</evidence>
<dbReference type="SUPFAM" id="SSF51126">
    <property type="entry name" value="Pectin lyase-like"/>
    <property type="match status" value="1"/>
</dbReference>
<keyword evidence="1" id="KW-0812">Transmembrane</keyword>
<dbReference type="OrthoDB" id="3565729at2"/>
<evidence type="ECO:0000313" key="3">
    <source>
        <dbReference type="Proteomes" id="UP000031532"/>
    </source>
</evidence>
<dbReference type="NCBIfam" id="NF041518">
    <property type="entry name" value="choice_anch_Q"/>
    <property type="match status" value="1"/>
</dbReference>
<dbReference type="PANTHER" id="PTHR36453">
    <property type="entry name" value="SECRETED PROTEIN-RELATED"/>
    <property type="match status" value="1"/>
</dbReference>
<dbReference type="InterPro" id="IPR059226">
    <property type="entry name" value="Choice_anch_Q_dom"/>
</dbReference>
<dbReference type="RefSeq" id="WP_132866600.1">
    <property type="nucleotide sequence ID" value="NZ_JTJC03000001.1"/>
</dbReference>
<keyword evidence="3" id="KW-1185">Reference proteome</keyword>
<name>A0A9X5I3I4_9CYAN</name>